<dbReference type="PROSITE" id="PS50011">
    <property type="entry name" value="PROTEIN_KINASE_DOM"/>
    <property type="match status" value="1"/>
</dbReference>
<accession>A0A067PTX2</accession>
<dbReference type="STRING" id="933084.A0A067PTX2"/>
<dbReference type="PIRSF" id="PIRSF000654">
    <property type="entry name" value="Integrin-linked_kinase"/>
    <property type="match status" value="1"/>
</dbReference>
<dbReference type="PANTHER" id="PTHR44329">
    <property type="entry name" value="SERINE/THREONINE-PROTEIN KINASE TNNI3K-RELATED"/>
    <property type="match status" value="1"/>
</dbReference>
<feature type="domain" description="Protein kinase" evidence="5">
    <location>
        <begin position="17"/>
        <end position="288"/>
    </location>
</feature>
<dbReference type="Proteomes" id="UP000027265">
    <property type="component" value="Unassembled WGS sequence"/>
</dbReference>
<reference evidence="7" key="1">
    <citation type="journal article" date="2014" name="Proc. Natl. Acad. Sci. U.S.A.">
        <title>Extensive sampling of basidiomycete genomes demonstrates inadequacy of the white-rot/brown-rot paradigm for wood decay fungi.</title>
        <authorList>
            <person name="Riley R."/>
            <person name="Salamov A.A."/>
            <person name="Brown D.W."/>
            <person name="Nagy L.G."/>
            <person name="Floudas D."/>
            <person name="Held B.W."/>
            <person name="Levasseur A."/>
            <person name="Lombard V."/>
            <person name="Morin E."/>
            <person name="Otillar R."/>
            <person name="Lindquist E.A."/>
            <person name="Sun H."/>
            <person name="LaButti K.M."/>
            <person name="Schmutz J."/>
            <person name="Jabbour D."/>
            <person name="Luo H."/>
            <person name="Baker S.E."/>
            <person name="Pisabarro A.G."/>
            <person name="Walton J.D."/>
            <person name="Blanchette R.A."/>
            <person name="Henrissat B."/>
            <person name="Martin F."/>
            <person name="Cullen D."/>
            <person name="Hibbett D.S."/>
            <person name="Grigoriev I.V."/>
        </authorList>
    </citation>
    <scope>NUCLEOTIDE SEQUENCE [LARGE SCALE GENOMIC DNA]</scope>
    <source>
        <strain evidence="7">MUCL 33604</strain>
    </source>
</reference>
<dbReference type="InterPro" id="IPR051681">
    <property type="entry name" value="Ser/Thr_Kinases-Pseudokinases"/>
</dbReference>
<keyword evidence="1" id="KW-0808">Transferase</keyword>
<dbReference type="PRINTS" id="PR00109">
    <property type="entry name" value="TYRKINASE"/>
</dbReference>
<evidence type="ECO:0000256" key="3">
    <source>
        <dbReference type="ARBA" id="ARBA00022777"/>
    </source>
</evidence>
<dbReference type="InterPro" id="IPR008266">
    <property type="entry name" value="Tyr_kinase_AS"/>
</dbReference>
<dbReference type="PANTHER" id="PTHR44329:SF288">
    <property type="entry name" value="MITOGEN-ACTIVATED PROTEIN KINASE KINASE KINASE 20"/>
    <property type="match status" value="1"/>
</dbReference>
<dbReference type="HOGENOM" id="CLU_000288_7_18_1"/>
<gene>
    <name evidence="6" type="ORF">JAAARDRAFT_35005</name>
</gene>
<dbReference type="InterPro" id="IPR001245">
    <property type="entry name" value="Ser-Thr/Tyr_kinase_cat_dom"/>
</dbReference>
<protein>
    <recommendedName>
        <fullName evidence="5">Protein kinase domain-containing protein</fullName>
    </recommendedName>
</protein>
<evidence type="ECO:0000259" key="5">
    <source>
        <dbReference type="PROSITE" id="PS50011"/>
    </source>
</evidence>
<dbReference type="InParanoid" id="A0A067PTX2"/>
<evidence type="ECO:0000256" key="1">
    <source>
        <dbReference type="ARBA" id="ARBA00022679"/>
    </source>
</evidence>
<dbReference type="GO" id="GO:0005524">
    <property type="term" value="F:ATP binding"/>
    <property type="evidence" value="ECO:0007669"/>
    <property type="project" value="UniProtKB-KW"/>
</dbReference>
<organism evidence="6 7">
    <name type="scientific">Jaapia argillacea MUCL 33604</name>
    <dbReference type="NCBI Taxonomy" id="933084"/>
    <lineage>
        <taxon>Eukaryota</taxon>
        <taxon>Fungi</taxon>
        <taxon>Dikarya</taxon>
        <taxon>Basidiomycota</taxon>
        <taxon>Agaricomycotina</taxon>
        <taxon>Agaricomycetes</taxon>
        <taxon>Agaricomycetidae</taxon>
        <taxon>Jaapiales</taxon>
        <taxon>Jaapiaceae</taxon>
        <taxon>Jaapia</taxon>
    </lineage>
</organism>
<evidence type="ECO:0000313" key="6">
    <source>
        <dbReference type="EMBL" id="KDQ58184.1"/>
    </source>
</evidence>
<keyword evidence="3" id="KW-0418">Kinase</keyword>
<dbReference type="PROSITE" id="PS00109">
    <property type="entry name" value="PROTEIN_KINASE_TYR"/>
    <property type="match status" value="1"/>
</dbReference>
<proteinExistence type="predicted"/>
<dbReference type="InterPro" id="IPR000719">
    <property type="entry name" value="Prot_kinase_dom"/>
</dbReference>
<evidence type="ECO:0000256" key="2">
    <source>
        <dbReference type="ARBA" id="ARBA00022741"/>
    </source>
</evidence>
<dbReference type="Gene3D" id="1.10.510.10">
    <property type="entry name" value="Transferase(Phosphotransferase) domain 1"/>
    <property type="match status" value="1"/>
</dbReference>
<keyword evidence="4" id="KW-0067">ATP-binding</keyword>
<dbReference type="OrthoDB" id="346907at2759"/>
<dbReference type="AlphaFoldDB" id="A0A067PTX2"/>
<name>A0A067PTX2_9AGAM</name>
<dbReference type="GO" id="GO:0004674">
    <property type="term" value="F:protein serine/threonine kinase activity"/>
    <property type="evidence" value="ECO:0007669"/>
    <property type="project" value="TreeGrafter"/>
</dbReference>
<dbReference type="EMBL" id="KL197718">
    <property type="protein sequence ID" value="KDQ58184.1"/>
    <property type="molecule type" value="Genomic_DNA"/>
</dbReference>
<keyword evidence="2" id="KW-0547">Nucleotide-binding</keyword>
<keyword evidence="7" id="KW-1185">Reference proteome</keyword>
<evidence type="ECO:0000313" key="7">
    <source>
        <dbReference type="Proteomes" id="UP000027265"/>
    </source>
</evidence>
<dbReference type="Pfam" id="PF07714">
    <property type="entry name" value="PK_Tyr_Ser-Thr"/>
    <property type="match status" value="1"/>
</dbReference>
<evidence type="ECO:0000256" key="4">
    <source>
        <dbReference type="ARBA" id="ARBA00022840"/>
    </source>
</evidence>
<dbReference type="SUPFAM" id="SSF56112">
    <property type="entry name" value="Protein kinase-like (PK-like)"/>
    <property type="match status" value="1"/>
</dbReference>
<sequence length="288" mass="32303">MSHRALVENLDGKVRVHRTNFPYAIGQYADLYQGKLRPDELPVIVKIIRGVPVNDAARDEFREKAKSALAPWSSLHHKNVVPFLGVLYEIPYYISVVTPFYKHGTILAYIKGRPGDGLLPFIKGCAEGLRFLHSNGVIHTDIRASNVLIDDSGNARLTDIGLAPLLNSSSFTSANIAGPCRSQAPEVIQFESQDEDQSPFTEKSDVYAFAMLVVEIVTQERPFNHRKLDTVVIFDVIKGRRPHRPTSPPVVGQVWPVVEQCWSQEPTERPTMSEVCQVLKDIKTEQNF</sequence>
<dbReference type="InterPro" id="IPR011009">
    <property type="entry name" value="Kinase-like_dom_sf"/>
</dbReference>